<dbReference type="GO" id="GO:0005524">
    <property type="term" value="F:ATP binding"/>
    <property type="evidence" value="ECO:0007669"/>
    <property type="project" value="UniProtKB-KW"/>
</dbReference>
<dbReference type="InterPro" id="IPR035965">
    <property type="entry name" value="PAS-like_dom_sf"/>
</dbReference>
<gene>
    <name evidence="9" type="ORF">GCM10023209_10390</name>
</gene>
<organism evidence="9 10">
    <name type="scientific">[Roseibacterium] beibuensis</name>
    <dbReference type="NCBI Taxonomy" id="1193142"/>
    <lineage>
        <taxon>Bacteria</taxon>
        <taxon>Pseudomonadati</taxon>
        <taxon>Pseudomonadota</taxon>
        <taxon>Alphaproteobacteria</taxon>
        <taxon>Rhodobacterales</taxon>
        <taxon>Roseobacteraceae</taxon>
        <taxon>Roseicyclus</taxon>
    </lineage>
</organism>
<dbReference type="InterPro" id="IPR036097">
    <property type="entry name" value="HisK_dim/P_sf"/>
</dbReference>
<feature type="compositionally biased region" description="Low complexity" evidence="5">
    <location>
        <begin position="671"/>
        <end position="684"/>
    </location>
</feature>
<feature type="domain" description="Response regulatory" evidence="8">
    <location>
        <begin position="721"/>
        <end position="837"/>
    </location>
</feature>
<evidence type="ECO:0000259" key="8">
    <source>
        <dbReference type="PROSITE" id="PS50110"/>
    </source>
</evidence>
<feature type="transmembrane region" description="Helical" evidence="6">
    <location>
        <begin position="57"/>
        <end position="76"/>
    </location>
</feature>
<sequence>MSDGLCEDHATAEVDRDLLGHRFAELGQGGQFRPVMILVLGLLCAAAAWMVPSDLAQFGLLAATGGLFSAALLLALRDLRGFVRRRRDLVSALRFCDHDPAASFVTDATGAIFACNKAATRRFGDRTGQPVARAIAGLLPSAGTVVFRQESALARRPATSETIVTPRGSVRLTAQRLSGGVLWRIDDLADQVQRPGGAIGLPMMIVSRNNTILSMNDAMRDVLGRRVTAMGDMFPDLPLVAGRRTKMKTAEGMIEVIPIIVNSPDGRREVYAVPGLAEPPAASVAARAFEALPVALLHIGADGQVLASNRPAQKLLGVAPEETGMLSQFVEGLGRPVNDWVADNLTQRVASHPEVVRARKRKDECFLQISLSRITDATGPSLLAVLHDATELKTLEQQFVQSQKMQAIGELAGGIAHDFNNLLTAITGYCDLLLLRHDHGDPDYGDLVQINQNANRAASLVGQLLAFSRKQTLEPEVLDLRDTMGELTHLLNRLVGEKITLMLSHDPGLLPIRVDRRQLDQVIMNLVVNARDAMPDGGEVRVETRVVRLSEPLHRDQAVVPVGQYVTIRVRDHGHGIPPDKLNRIFEPFFTTKGVGEGTGLGLSMAYGIIKQTGGYIFVDSVVDAGTTFTIYIPTHDLPETDGVLPAETGAGGVSSGQQINDRLIAEQAAAARPQTARRAAAPPAAGPDLSKARVDGADKDQSLRPAAPVHGSEEDDRARVVLLVEDEAPVRAFASRALRLRGYTVLEAASAEDALSVLDRADQAIDLFVTDVVMPGKDGPSWVREALGTHPDVKVVFVSGYSEDAIDEMSRGIPNSVFLPKPFTLSELTETVRRQLH</sequence>
<feature type="region of interest" description="Disordered" evidence="5">
    <location>
        <begin position="671"/>
        <end position="716"/>
    </location>
</feature>
<dbReference type="InterPro" id="IPR011006">
    <property type="entry name" value="CheY-like_superfamily"/>
</dbReference>
<dbReference type="RefSeq" id="WP_259546278.1">
    <property type="nucleotide sequence ID" value="NZ_JANXIR010000001.1"/>
</dbReference>
<keyword evidence="6" id="KW-0812">Transmembrane</keyword>
<proteinExistence type="predicted"/>
<keyword evidence="6" id="KW-1133">Transmembrane helix</keyword>
<dbReference type="SMART" id="SM00387">
    <property type="entry name" value="HATPase_c"/>
    <property type="match status" value="1"/>
</dbReference>
<protein>
    <recommendedName>
        <fullName evidence="2">histidine kinase</fullName>
        <ecNumber evidence="2">2.7.13.3</ecNumber>
    </recommendedName>
</protein>
<dbReference type="EC" id="2.7.13.3" evidence="2"/>
<evidence type="ECO:0000256" key="5">
    <source>
        <dbReference type="SAM" id="MobiDB-lite"/>
    </source>
</evidence>
<comment type="caution">
    <text evidence="9">The sequence shown here is derived from an EMBL/GenBank/DDBJ whole genome shotgun (WGS) entry which is preliminary data.</text>
</comment>
<dbReference type="Proteomes" id="UP001499910">
    <property type="component" value="Unassembled WGS sequence"/>
</dbReference>
<reference evidence="10" key="1">
    <citation type="journal article" date="2019" name="Int. J. Syst. Evol. Microbiol.">
        <title>The Global Catalogue of Microorganisms (GCM) 10K type strain sequencing project: providing services to taxonomists for standard genome sequencing and annotation.</title>
        <authorList>
            <consortium name="The Broad Institute Genomics Platform"/>
            <consortium name="The Broad Institute Genome Sequencing Center for Infectious Disease"/>
            <person name="Wu L."/>
            <person name="Ma J."/>
        </authorList>
    </citation>
    <scope>NUCLEOTIDE SEQUENCE [LARGE SCALE GENOMIC DNA]</scope>
    <source>
        <strain evidence="10">JCM 18015</strain>
    </source>
</reference>
<name>A0ABP9L0T8_9RHOB</name>
<dbReference type="InterPro" id="IPR005467">
    <property type="entry name" value="His_kinase_dom"/>
</dbReference>
<dbReference type="SMART" id="SM00388">
    <property type="entry name" value="HisKA"/>
    <property type="match status" value="1"/>
</dbReference>
<dbReference type="Pfam" id="PF00072">
    <property type="entry name" value="Response_reg"/>
    <property type="match status" value="1"/>
</dbReference>
<dbReference type="Pfam" id="PF02518">
    <property type="entry name" value="HATPase_c"/>
    <property type="match status" value="1"/>
</dbReference>
<feature type="transmembrane region" description="Helical" evidence="6">
    <location>
        <begin position="32"/>
        <end position="51"/>
    </location>
</feature>
<keyword evidence="9" id="KW-0067">ATP-binding</keyword>
<evidence type="ECO:0000313" key="9">
    <source>
        <dbReference type="EMBL" id="GAA5069048.1"/>
    </source>
</evidence>
<dbReference type="InterPro" id="IPR004358">
    <property type="entry name" value="Sig_transdc_His_kin-like_C"/>
</dbReference>
<dbReference type="PANTHER" id="PTHR43065:SF42">
    <property type="entry name" value="TWO-COMPONENT SENSOR PPRA"/>
    <property type="match status" value="1"/>
</dbReference>
<evidence type="ECO:0000256" key="4">
    <source>
        <dbReference type="PROSITE-ProRule" id="PRU00169"/>
    </source>
</evidence>
<dbReference type="Gene3D" id="1.10.287.130">
    <property type="match status" value="1"/>
</dbReference>
<dbReference type="SUPFAM" id="SSF47384">
    <property type="entry name" value="Homodimeric domain of signal transducing histidine kinase"/>
    <property type="match status" value="1"/>
</dbReference>
<keyword evidence="3 4" id="KW-0597">Phosphoprotein</keyword>
<dbReference type="InterPro" id="IPR036890">
    <property type="entry name" value="HATPase_C_sf"/>
</dbReference>
<dbReference type="PANTHER" id="PTHR43065">
    <property type="entry name" value="SENSOR HISTIDINE KINASE"/>
    <property type="match status" value="1"/>
</dbReference>
<dbReference type="SUPFAM" id="SSF55874">
    <property type="entry name" value="ATPase domain of HSP90 chaperone/DNA topoisomerase II/histidine kinase"/>
    <property type="match status" value="1"/>
</dbReference>
<evidence type="ECO:0000256" key="6">
    <source>
        <dbReference type="SAM" id="Phobius"/>
    </source>
</evidence>
<evidence type="ECO:0000256" key="2">
    <source>
        <dbReference type="ARBA" id="ARBA00012438"/>
    </source>
</evidence>
<dbReference type="SUPFAM" id="SSF55785">
    <property type="entry name" value="PYP-like sensor domain (PAS domain)"/>
    <property type="match status" value="1"/>
</dbReference>
<dbReference type="CDD" id="cd00082">
    <property type="entry name" value="HisKA"/>
    <property type="match status" value="1"/>
</dbReference>
<dbReference type="Gene3D" id="3.30.450.20">
    <property type="entry name" value="PAS domain"/>
    <property type="match status" value="1"/>
</dbReference>
<accession>A0ABP9L0T8</accession>
<keyword evidence="6" id="KW-0472">Membrane</keyword>
<evidence type="ECO:0000259" key="7">
    <source>
        <dbReference type="PROSITE" id="PS50109"/>
    </source>
</evidence>
<dbReference type="InterPro" id="IPR003594">
    <property type="entry name" value="HATPase_dom"/>
</dbReference>
<dbReference type="PROSITE" id="PS50110">
    <property type="entry name" value="RESPONSE_REGULATORY"/>
    <property type="match status" value="1"/>
</dbReference>
<feature type="domain" description="Histidine kinase" evidence="7">
    <location>
        <begin position="414"/>
        <end position="637"/>
    </location>
</feature>
<dbReference type="EMBL" id="BAABHW010000001">
    <property type="protein sequence ID" value="GAA5069048.1"/>
    <property type="molecule type" value="Genomic_DNA"/>
</dbReference>
<dbReference type="SMART" id="SM00448">
    <property type="entry name" value="REC"/>
    <property type="match status" value="1"/>
</dbReference>
<dbReference type="SUPFAM" id="SSF52172">
    <property type="entry name" value="CheY-like"/>
    <property type="match status" value="1"/>
</dbReference>
<dbReference type="InterPro" id="IPR001789">
    <property type="entry name" value="Sig_transdc_resp-reg_receiver"/>
</dbReference>
<comment type="catalytic activity">
    <reaction evidence="1">
        <text>ATP + protein L-histidine = ADP + protein N-phospho-L-histidine.</text>
        <dbReference type="EC" id="2.7.13.3"/>
    </reaction>
</comment>
<dbReference type="PROSITE" id="PS50109">
    <property type="entry name" value="HIS_KIN"/>
    <property type="match status" value="1"/>
</dbReference>
<dbReference type="InterPro" id="IPR003661">
    <property type="entry name" value="HisK_dim/P_dom"/>
</dbReference>
<evidence type="ECO:0000313" key="10">
    <source>
        <dbReference type="Proteomes" id="UP001499910"/>
    </source>
</evidence>
<dbReference type="Gene3D" id="3.30.565.10">
    <property type="entry name" value="Histidine kinase-like ATPase, C-terminal domain"/>
    <property type="match status" value="1"/>
</dbReference>
<feature type="compositionally biased region" description="Basic and acidic residues" evidence="5">
    <location>
        <begin position="691"/>
        <end position="703"/>
    </location>
</feature>
<dbReference type="PRINTS" id="PR00344">
    <property type="entry name" value="BCTRLSENSOR"/>
</dbReference>
<dbReference type="Gene3D" id="3.40.50.2300">
    <property type="match status" value="1"/>
</dbReference>
<evidence type="ECO:0000256" key="1">
    <source>
        <dbReference type="ARBA" id="ARBA00000085"/>
    </source>
</evidence>
<dbReference type="Pfam" id="PF00512">
    <property type="entry name" value="HisKA"/>
    <property type="match status" value="1"/>
</dbReference>
<evidence type="ECO:0000256" key="3">
    <source>
        <dbReference type="ARBA" id="ARBA00022553"/>
    </source>
</evidence>
<dbReference type="InterPro" id="IPR000014">
    <property type="entry name" value="PAS"/>
</dbReference>
<keyword evidence="9" id="KW-0547">Nucleotide-binding</keyword>
<keyword evidence="10" id="KW-1185">Reference proteome</keyword>
<feature type="modified residue" description="4-aspartylphosphate" evidence="4">
    <location>
        <position position="772"/>
    </location>
</feature>
<dbReference type="NCBIfam" id="TIGR00229">
    <property type="entry name" value="sensory_box"/>
    <property type="match status" value="1"/>
</dbReference>